<comment type="caution">
    <text evidence="1">The sequence shown here is derived from an EMBL/GenBank/DDBJ whole genome shotgun (WGS) entry which is preliminary data.</text>
</comment>
<dbReference type="Proteomes" id="UP000030143">
    <property type="component" value="Unassembled WGS sequence"/>
</dbReference>
<organism evidence="1 2">
    <name type="scientific">Penicillium expansum</name>
    <name type="common">Blue mold rot fungus</name>
    <dbReference type="NCBI Taxonomy" id="27334"/>
    <lineage>
        <taxon>Eukaryota</taxon>
        <taxon>Fungi</taxon>
        <taxon>Dikarya</taxon>
        <taxon>Ascomycota</taxon>
        <taxon>Pezizomycotina</taxon>
        <taxon>Eurotiomycetes</taxon>
        <taxon>Eurotiomycetidae</taxon>
        <taxon>Eurotiales</taxon>
        <taxon>Aspergillaceae</taxon>
        <taxon>Penicillium</taxon>
    </lineage>
</organism>
<gene>
    <name evidence="1" type="ORF">PEX2_094530</name>
</gene>
<dbReference type="HOGENOM" id="CLU_1787470_0_0_1"/>
<dbReference type="EMBL" id="JQFZ01000311">
    <property type="protein sequence ID" value="KGO50987.1"/>
    <property type="molecule type" value="Genomic_DNA"/>
</dbReference>
<keyword evidence="2" id="KW-1185">Reference proteome</keyword>
<evidence type="ECO:0000313" key="2">
    <source>
        <dbReference type="Proteomes" id="UP000030143"/>
    </source>
</evidence>
<protein>
    <submittedName>
        <fullName evidence="1">Uncharacterized protein</fullName>
    </submittedName>
</protein>
<dbReference type="VEuPathDB" id="FungiDB:PEXP_004360"/>
<dbReference type="GeneID" id="27682143"/>
<evidence type="ECO:0000313" key="1">
    <source>
        <dbReference type="EMBL" id="KGO50987.1"/>
    </source>
</evidence>
<dbReference type="RefSeq" id="XP_016593999.1">
    <property type="nucleotide sequence ID" value="XM_016746723.1"/>
</dbReference>
<name>A0A0A2J6F8_PENEN</name>
<dbReference type="AlphaFoldDB" id="A0A0A2J6F8"/>
<accession>A0A0A2J6F8</accession>
<proteinExistence type="predicted"/>
<sequence>MSLGNCKIIFALDFPVSKGKSLPRDWDDHWQFPHRVISNFDHPGSIARQHRSYHDHEAPGQKVPSSLKYPTLSAWMERQGTNQARTPMERSMSHWLADLQNSEYEACQARKYALDGVGCRPKTPLIIQQLIRLFFCLSVAILTIP</sequence>
<reference evidence="1 2" key="1">
    <citation type="journal article" date="2015" name="Mol. Plant Microbe Interact.">
        <title>Genome, transcriptome, and functional analyses of Penicillium expansum provide new insights into secondary metabolism and pathogenicity.</title>
        <authorList>
            <person name="Ballester A.R."/>
            <person name="Marcet-Houben M."/>
            <person name="Levin E."/>
            <person name="Sela N."/>
            <person name="Selma-Lazaro C."/>
            <person name="Carmona L."/>
            <person name="Wisniewski M."/>
            <person name="Droby S."/>
            <person name="Gonzalez-Candelas L."/>
            <person name="Gabaldon T."/>
        </authorList>
    </citation>
    <scope>NUCLEOTIDE SEQUENCE [LARGE SCALE GENOMIC DNA]</scope>
    <source>
        <strain evidence="1 2">MD-8</strain>
    </source>
</reference>